<evidence type="ECO:0000313" key="3">
    <source>
        <dbReference type="Proteomes" id="UP000030762"/>
    </source>
</evidence>
<dbReference type="STRING" id="1156394.T0QT79"/>
<organism evidence="2 3">
    <name type="scientific">Saprolegnia diclina (strain VS20)</name>
    <dbReference type="NCBI Taxonomy" id="1156394"/>
    <lineage>
        <taxon>Eukaryota</taxon>
        <taxon>Sar</taxon>
        <taxon>Stramenopiles</taxon>
        <taxon>Oomycota</taxon>
        <taxon>Saprolegniomycetes</taxon>
        <taxon>Saprolegniales</taxon>
        <taxon>Saprolegniaceae</taxon>
        <taxon>Saprolegnia</taxon>
    </lineage>
</organism>
<dbReference type="RefSeq" id="XP_008605098.1">
    <property type="nucleotide sequence ID" value="XM_008606876.1"/>
</dbReference>
<dbReference type="InParanoid" id="T0QT79"/>
<feature type="region of interest" description="Disordered" evidence="1">
    <location>
        <begin position="119"/>
        <end position="181"/>
    </location>
</feature>
<dbReference type="eggNOG" id="ENOG502SA7C">
    <property type="taxonomic scope" value="Eukaryota"/>
</dbReference>
<feature type="non-terminal residue" evidence="2">
    <location>
        <position position="1"/>
    </location>
</feature>
<dbReference type="AlphaFoldDB" id="T0QT79"/>
<feature type="compositionally biased region" description="Basic and acidic residues" evidence="1">
    <location>
        <begin position="129"/>
        <end position="157"/>
    </location>
</feature>
<sequence>PSFVSSLSYFRDNPPTTINMAATTMTMTVDTKICLHQASEAMDTLPRMRWNEDDHRFHYNVPLCAQPGDEGFVIMHEVESSNCILLSPTDKTKVFEMEKVNEMIHEVELAEQVRDAIKRLEHKRSHNKTTKEQYEERKSKKSIEEVAPTKHVHEPKSRVTINKNPKPTHVRTLKQPSRNTK</sequence>
<dbReference type="OMA" id="MHEVESS"/>
<dbReference type="GeneID" id="19942082"/>
<accession>T0QT79</accession>
<dbReference type="EMBL" id="JH767134">
    <property type="protein sequence ID" value="EQC41384.1"/>
    <property type="molecule type" value="Genomic_DNA"/>
</dbReference>
<keyword evidence="3" id="KW-1185">Reference proteome</keyword>
<dbReference type="Proteomes" id="UP000030762">
    <property type="component" value="Unassembled WGS sequence"/>
</dbReference>
<dbReference type="VEuPathDB" id="FungiDB:SDRG_01355"/>
<reference evidence="2 3" key="1">
    <citation type="submission" date="2012-04" db="EMBL/GenBank/DDBJ databases">
        <title>The Genome Sequence of Saprolegnia declina VS20.</title>
        <authorList>
            <consortium name="The Broad Institute Genome Sequencing Platform"/>
            <person name="Russ C."/>
            <person name="Nusbaum C."/>
            <person name="Tyler B."/>
            <person name="van West P."/>
            <person name="Dieguez-Uribeondo J."/>
            <person name="de Bruijn I."/>
            <person name="Tripathy S."/>
            <person name="Jiang R."/>
            <person name="Young S.K."/>
            <person name="Zeng Q."/>
            <person name="Gargeya S."/>
            <person name="Fitzgerald M."/>
            <person name="Haas B."/>
            <person name="Abouelleil A."/>
            <person name="Alvarado L."/>
            <person name="Arachchi H.M."/>
            <person name="Berlin A."/>
            <person name="Chapman S.B."/>
            <person name="Goldberg J."/>
            <person name="Griggs A."/>
            <person name="Gujja S."/>
            <person name="Hansen M."/>
            <person name="Howarth C."/>
            <person name="Imamovic A."/>
            <person name="Larimer J."/>
            <person name="McCowen C."/>
            <person name="Montmayeur A."/>
            <person name="Murphy C."/>
            <person name="Neiman D."/>
            <person name="Pearson M."/>
            <person name="Priest M."/>
            <person name="Roberts A."/>
            <person name="Saif S."/>
            <person name="Shea T."/>
            <person name="Sisk P."/>
            <person name="Sykes S."/>
            <person name="Wortman J."/>
            <person name="Nusbaum C."/>
            <person name="Birren B."/>
        </authorList>
    </citation>
    <scope>NUCLEOTIDE SEQUENCE [LARGE SCALE GENOMIC DNA]</scope>
    <source>
        <strain evidence="2 3">VS20</strain>
    </source>
</reference>
<name>T0QT79_SAPDV</name>
<gene>
    <name evidence="2" type="ORF">SDRG_01355</name>
</gene>
<evidence type="ECO:0000256" key="1">
    <source>
        <dbReference type="SAM" id="MobiDB-lite"/>
    </source>
</evidence>
<proteinExistence type="predicted"/>
<protein>
    <submittedName>
        <fullName evidence="2">Uncharacterized protein</fullName>
    </submittedName>
</protein>
<dbReference type="OrthoDB" id="158492at2759"/>
<evidence type="ECO:0000313" key="2">
    <source>
        <dbReference type="EMBL" id="EQC41384.1"/>
    </source>
</evidence>